<evidence type="ECO:0000256" key="1">
    <source>
        <dbReference type="ARBA" id="ARBA00022741"/>
    </source>
</evidence>
<dbReference type="Proteomes" id="UP000663823">
    <property type="component" value="Unassembled WGS sequence"/>
</dbReference>
<evidence type="ECO:0000313" key="6">
    <source>
        <dbReference type="EMBL" id="CAF3561030.1"/>
    </source>
</evidence>
<evidence type="ECO:0000256" key="3">
    <source>
        <dbReference type="ARBA" id="ARBA00022840"/>
    </source>
</evidence>
<evidence type="ECO:0000313" key="8">
    <source>
        <dbReference type="Proteomes" id="UP000663889"/>
    </source>
</evidence>
<dbReference type="GO" id="GO:0017111">
    <property type="term" value="F:ribonucleoside triphosphate phosphatase activity"/>
    <property type="evidence" value="ECO:0007669"/>
    <property type="project" value="InterPro"/>
</dbReference>
<dbReference type="EMBL" id="CAJNOU010001914">
    <property type="protein sequence ID" value="CAF1268645.1"/>
    <property type="molecule type" value="Genomic_DNA"/>
</dbReference>
<dbReference type="Proteomes" id="UP000663889">
    <property type="component" value="Unassembled WGS sequence"/>
</dbReference>
<keyword evidence="3" id="KW-0067">ATP-binding</keyword>
<reference evidence="5" key="1">
    <citation type="submission" date="2021-02" db="EMBL/GenBank/DDBJ databases">
        <authorList>
            <person name="Nowell W R."/>
        </authorList>
    </citation>
    <scope>NUCLEOTIDE SEQUENCE</scope>
</reference>
<evidence type="ECO:0000256" key="2">
    <source>
        <dbReference type="ARBA" id="ARBA00022801"/>
    </source>
</evidence>
<dbReference type="OrthoDB" id="446244at2759"/>
<dbReference type="Pfam" id="PF03266">
    <property type="entry name" value="NTPase_1"/>
    <property type="match status" value="2"/>
</dbReference>
<evidence type="ECO:0000313" key="5">
    <source>
        <dbReference type="EMBL" id="CAF1268645.1"/>
    </source>
</evidence>
<evidence type="ECO:0000313" key="4">
    <source>
        <dbReference type="EMBL" id="CAF1201820.1"/>
    </source>
</evidence>
<dbReference type="Proteomes" id="UP000663874">
    <property type="component" value="Unassembled WGS sequence"/>
</dbReference>
<evidence type="ECO:0000313" key="7">
    <source>
        <dbReference type="EMBL" id="CAF3574188.1"/>
    </source>
</evidence>
<dbReference type="InterPro" id="IPR004948">
    <property type="entry name" value="Nuc-triphosphatase_THEP1"/>
</dbReference>
<dbReference type="Proteomes" id="UP000663882">
    <property type="component" value="Unassembled WGS sequence"/>
</dbReference>
<dbReference type="EMBL" id="CAJOBE010000122">
    <property type="protein sequence ID" value="CAF3574188.1"/>
    <property type="molecule type" value="Genomic_DNA"/>
</dbReference>
<dbReference type="Gene3D" id="3.40.50.300">
    <property type="entry name" value="P-loop containing nucleotide triphosphate hydrolases"/>
    <property type="match status" value="1"/>
</dbReference>
<keyword evidence="1" id="KW-0547">Nucleotide-binding</keyword>
<sequence>MNYSNDIDISTRHCYRYISHNTFQGVGKTTLLRRTCESFLQQEQHIPCYGFYTEEIRGNNGLRIGFDVVTLDGNSRASLSRIEDAPIPIPILGLELMGLIGIGIGISWNCEYTTSRSSPSSLPRVGLYNVFVDEFERIALSLLTNIQTPCICFIDEIGKMELLSKKFKDLIQTLIERRNLILIATVPIKPLAFVDKIRTRKDCHLITVTRDNRSGSTLQNELMAYIEKLTKTIT</sequence>
<dbReference type="SUPFAM" id="SSF52540">
    <property type="entry name" value="P-loop containing nucleoside triphosphate hydrolases"/>
    <property type="match status" value="1"/>
</dbReference>
<name>A0A815BF65_9BILA</name>
<gene>
    <name evidence="7" type="ORF">FNK824_LOCUS2098</name>
    <name evidence="6" type="ORF">OTI717_LOCUS4805</name>
    <name evidence="4" type="ORF">RFH988_LOCUS24644</name>
    <name evidence="5" type="ORF">SEV965_LOCUS24627</name>
</gene>
<dbReference type="EMBL" id="CAJNOO010001813">
    <property type="protein sequence ID" value="CAF1201820.1"/>
    <property type="molecule type" value="Genomic_DNA"/>
</dbReference>
<dbReference type="PANTHER" id="PTHR43146:SF1">
    <property type="entry name" value="CANCER-RELATED NUCLEOSIDE-TRIPHOSPHATASE"/>
    <property type="match status" value="1"/>
</dbReference>
<dbReference type="AlphaFoldDB" id="A0A815BF65"/>
<proteinExistence type="predicted"/>
<comment type="caution">
    <text evidence="5">The sequence shown here is derived from an EMBL/GenBank/DDBJ whole genome shotgun (WGS) entry which is preliminary data.</text>
</comment>
<dbReference type="PANTHER" id="PTHR43146">
    <property type="entry name" value="CANCER-RELATED NUCLEOSIDE-TRIPHOSPHATASE"/>
    <property type="match status" value="1"/>
</dbReference>
<keyword evidence="2" id="KW-0378">Hydrolase</keyword>
<dbReference type="InterPro" id="IPR027417">
    <property type="entry name" value="P-loop_NTPase"/>
</dbReference>
<accession>A0A815BF65</accession>
<dbReference type="GO" id="GO:0005524">
    <property type="term" value="F:ATP binding"/>
    <property type="evidence" value="ECO:0007669"/>
    <property type="project" value="UniProtKB-KW"/>
</dbReference>
<protein>
    <submittedName>
        <fullName evidence="5">Uncharacterized protein</fullName>
    </submittedName>
</protein>
<dbReference type="EMBL" id="CAJOAX010000298">
    <property type="protein sequence ID" value="CAF3561030.1"/>
    <property type="molecule type" value="Genomic_DNA"/>
</dbReference>
<organism evidence="5 8">
    <name type="scientific">Rotaria sordida</name>
    <dbReference type="NCBI Taxonomy" id="392033"/>
    <lineage>
        <taxon>Eukaryota</taxon>
        <taxon>Metazoa</taxon>
        <taxon>Spiralia</taxon>
        <taxon>Gnathifera</taxon>
        <taxon>Rotifera</taxon>
        <taxon>Eurotatoria</taxon>
        <taxon>Bdelloidea</taxon>
        <taxon>Philodinida</taxon>
        <taxon>Philodinidae</taxon>
        <taxon>Rotaria</taxon>
    </lineage>
</organism>